<comment type="caution">
    <text evidence="1">The sequence shown here is derived from an EMBL/GenBank/DDBJ whole genome shotgun (WGS) entry which is preliminary data.</text>
</comment>
<proteinExistence type="predicted"/>
<accession>A0ABP0R450</accession>
<evidence type="ECO:0000313" key="1">
    <source>
        <dbReference type="EMBL" id="CAK9095342.1"/>
    </source>
</evidence>
<dbReference type="EMBL" id="CAXAMN010025472">
    <property type="protein sequence ID" value="CAK9095342.1"/>
    <property type="molecule type" value="Genomic_DNA"/>
</dbReference>
<sequence>MSFSAESLATYLTHVVFRRRRACDFRHRTVTPSLLPAPSRVCFLLRYFAHILRILSLPKLERNRHTGSGAVDSMAEALLLSRADIFVRLVVGTTGFSTFAYLSNALRSQGDWAAALPPLRREGFVRCNYVVTSKCGTEHRCFEAPVEVRMADVSWHGKFVTGRSCGDVIARLNQKIGCDGLTPIGGDATEEEEL</sequence>
<reference evidence="1 2" key="1">
    <citation type="submission" date="2024-02" db="EMBL/GenBank/DDBJ databases">
        <authorList>
            <person name="Chen Y."/>
            <person name="Shah S."/>
            <person name="Dougan E. K."/>
            <person name="Thang M."/>
            <person name="Chan C."/>
        </authorList>
    </citation>
    <scope>NUCLEOTIDE SEQUENCE [LARGE SCALE GENOMIC DNA]</scope>
</reference>
<gene>
    <name evidence="1" type="ORF">CCMP2556_LOCUS45415</name>
</gene>
<organism evidence="1 2">
    <name type="scientific">Durusdinium trenchii</name>
    <dbReference type="NCBI Taxonomy" id="1381693"/>
    <lineage>
        <taxon>Eukaryota</taxon>
        <taxon>Sar</taxon>
        <taxon>Alveolata</taxon>
        <taxon>Dinophyceae</taxon>
        <taxon>Suessiales</taxon>
        <taxon>Symbiodiniaceae</taxon>
        <taxon>Durusdinium</taxon>
    </lineage>
</organism>
<keyword evidence="2" id="KW-1185">Reference proteome</keyword>
<dbReference type="Proteomes" id="UP001642484">
    <property type="component" value="Unassembled WGS sequence"/>
</dbReference>
<name>A0ABP0R450_9DINO</name>
<evidence type="ECO:0000313" key="2">
    <source>
        <dbReference type="Proteomes" id="UP001642484"/>
    </source>
</evidence>
<protein>
    <submittedName>
        <fullName evidence="1">Uncharacterized protein</fullName>
    </submittedName>
</protein>